<evidence type="ECO:0000313" key="2">
    <source>
        <dbReference type="Proteomes" id="UP000664332"/>
    </source>
</evidence>
<comment type="caution">
    <text evidence="1">The sequence shown here is derived from an EMBL/GenBank/DDBJ whole genome shotgun (WGS) entry which is preliminary data.</text>
</comment>
<protein>
    <recommendedName>
        <fullName evidence="3">DUF4230 domain-containing protein</fullName>
    </recommendedName>
</protein>
<dbReference type="AlphaFoldDB" id="A0A939E0E6"/>
<sequence length="198" mass="21273">MKKFLLTLLGVLIGVAVTLAVIAGAGATLWNTVDTDSSTHSSQVVKAVTKEEKVVLLALHMQGITSREQTAQLFGKTVPGTARNLYLQYEYTAMLGIDGSRVTITPTGEHAYSLTIPDFSFLGTSDVTFKKAVEDNGIISFVTADIDEAAMINDILGPSSKDKQIDDNRAALQSQARSFYGDIVRAIDPAADITVTFR</sequence>
<gene>
    <name evidence="1" type="ORF">JZY06_08445</name>
</gene>
<evidence type="ECO:0000313" key="1">
    <source>
        <dbReference type="EMBL" id="MBN9644634.1"/>
    </source>
</evidence>
<reference evidence="1" key="1">
    <citation type="submission" date="2021-03" db="EMBL/GenBank/DDBJ databases">
        <authorList>
            <person name="Sun Q."/>
        </authorList>
    </citation>
    <scope>NUCLEOTIDE SEQUENCE</scope>
    <source>
        <strain evidence="1">CCM 8862</strain>
    </source>
</reference>
<proteinExistence type="predicted"/>
<dbReference type="EMBL" id="JAFLEQ010000015">
    <property type="protein sequence ID" value="MBN9644634.1"/>
    <property type="molecule type" value="Genomic_DNA"/>
</dbReference>
<keyword evidence="2" id="KW-1185">Reference proteome</keyword>
<evidence type="ECO:0008006" key="3">
    <source>
        <dbReference type="Google" id="ProtNLM"/>
    </source>
</evidence>
<accession>A0A939E0E6</accession>
<name>A0A939E0E6_9CORY</name>
<organism evidence="1 2">
    <name type="scientific">Corynebacterium mendelii</name>
    <dbReference type="NCBI Taxonomy" id="2765362"/>
    <lineage>
        <taxon>Bacteria</taxon>
        <taxon>Bacillati</taxon>
        <taxon>Actinomycetota</taxon>
        <taxon>Actinomycetes</taxon>
        <taxon>Mycobacteriales</taxon>
        <taxon>Corynebacteriaceae</taxon>
        <taxon>Corynebacterium</taxon>
    </lineage>
</organism>
<dbReference type="RefSeq" id="WP_207279118.1">
    <property type="nucleotide sequence ID" value="NZ_JAFLEQ010000015.1"/>
</dbReference>
<dbReference type="Proteomes" id="UP000664332">
    <property type="component" value="Unassembled WGS sequence"/>
</dbReference>